<reference evidence="2" key="1">
    <citation type="submission" date="2024-04" db="EMBL/GenBank/DDBJ databases">
        <authorList>
            <consortium name="Molecular Ecology Group"/>
        </authorList>
    </citation>
    <scope>NUCLEOTIDE SEQUENCE</scope>
</reference>
<gene>
    <name evidence="2" type="ORF">LPLAT_LOCUS6978</name>
</gene>
<evidence type="ECO:0000313" key="2">
    <source>
        <dbReference type="EMBL" id="CAL1672308.1"/>
    </source>
</evidence>
<dbReference type="AlphaFoldDB" id="A0AAV2MXS1"/>
<name>A0AAV2MXS1_9HYME</name>
<comment type="caution">
    <text evidence="2">The sequence shown here is derived from an EMBL/GenBank/DDBJ whole genome shotgun (WGS) entry which is preliminary data.</text>
</comment>
<evidence type="ECO:0000256" key="1">
    <source>
        <dbReference type="SAM" id="MobiDB-lite"/>
    </source>
</evidence>
<evidence type="ECO:0000313" key="3">
    <source>
        <dbReference type="Proteomes" id="UP001497644"/>
    </source>
</evidence>
<feature type="compositionally biased region" description="Basic and acidic residues" evidence="1">
    <location>
        <begin position="50"/>
        <end position="76"/>
    </location>
</feature>
<feature type="region of interest" description="Disordered" evidence="1">
    <location>
        <begin position="50"/>
        <end position="86"/>
    </location>
</feature>
<accession>A0AAV2MXS1</accession>
<protein>
    <submittedName>
        <fullName evidence="2">Uncharacterized protein</fullName>
    </submittedName>
</protein>
<organism evidence="2 3">
    <name type="scientific">Lasius platythorax</name>
    <dbReference type="NCBI Taxonomy" id="488582"/>
    <lineage>
        <taxon>Eukaryota</taxon>
        <taxon>Metazoa</taxon>
        <taxon>Ecdysozoa</taxon>
        <taxon>Arthropoda</taxon>
        <taxon>Hexapoda</taxon>
        <taxon>Insecta</taxon>
        <taxon>Pterygota</taxon>
        <taxon>Neoptera</taxon>
        <taxon>Endopterygota</taxon>
        <taxon>Hymenoptera</taxon>
        <taxon>Apocrita</taxon>
        <taxon>Aculeata</taxon>
        <taxon>Formicoidea</taxon>
        <taxon>Formicidae</taxon>
        <taxon>Formicinae</taxon>
        <taxon>Lasius</taxon>
        <taxon>Lasius</taxon>
    </lineage>
</organism>
<keyword evidence="3" id="KW-1185">Reference proteome</keyword>
<dbReference type="EMBL" id="CAXIPU020000480">
    <property type="protein sequence ID" value="CAL1672308.1"/>
    <property type="molecule type" value="Genomic_DNA"/>
</dbReference>
<proteinExistence type="predicted"/>
<dbReference type="Proteomes" id="UP001497644">
    <property type="component" value="Unassembled WGS sequence"/>
</dbReference>
<sequence length="86" mass="10057">MVRDFRSNKKKWTPGIIIEESVPGTTYHVDVEGQIWKRHINQIVKCNQDLLEKKQDDKSNTDDRKPAEIRRSERIAKQQANHAADC</sequence>